<feature type="transmembrane region" description="Helical" evidence="1">
    <location>
        <begin position="12"/>
        <end position="28"/>
    </location>
</feature>
<evidence type="ECO:0000313" key="3">
    <source>
        <dbReference type="Proteomes" id="UP000000537"/>
    </source>
</evidence>
<protein>
    <submittedName>
        <fullName evidence="2">Uncharacterized protein</fullName>
    </submittedName>
</protein>
<dbReference type="EMBL" id="CP000020">
    <property type="protein sequence ID" value="ACB55688.1"/>
    <property type="molecule type" value="Genomic_DNA"/>
</dbReference>
<dbReference type="EnsemblBacteria" id="ACB55688">
    <property type="protein sequence ID" value="ACB55688"/>
    <property type="gene ID" value="VF_2649"/>
</dbReference>
<dbReference type="STRING" id="312309.VF_2649"/>
<dbReference type="RefSeq" id="WP_011262510.1">
    <property type="nucleotide sequence ID" value="NC_006840.2"/>
</dbReference>
<proteinExistence type="predicted"/>
<reference evidence="2 3" key="2">
    <citation type="journal article" date="2008" name="BMC Genomics">
        <title>Comparative genomics-based investigation of resequencing targets in Vibrio fischeri: focus on point miscalls and artefactual expansions.</title>
        <authorList>
            <person name="Mandel M.J."/>
            <person name="Stabb E.V."/>
            <person name="Ruby E.G."/>
        </authorList>
    </citation>
    <scope>NUCLEOTIDE SEQUENCE [LARGE SCALE GENOMIC DNA]</scope>
    <source>
        <strain evidence="3">ATCC 700601 / ES114</strain>
    </source>
</reference>
<keyword evidence="1" id="KW-0472">Membrane</keyword>
<accession>B1WN56</accession>
<name>B1WN56_ALIF1</name>
<dbReference type="Proteomes" id="UP000000537">
    <property type="component" value="Chromosome I"/>
</dbReference>
<feature type="transmembrane region" description="Helical" evidence="1">
    <location>
        <begin position="169"/>
        <end position="193"/>
    </location>
</feature>
<keyword evidence="1" id="KW-1133">Transmembrane helix</keyword>
<dbReference type="HOGENOM" id="CLU_117678_0_0_6"/>
<dbReference type="GeneID" id="54164747"/>
<keyword evidence="3" id="KW-1185">Reference proteome</keyword>
<evidence type="ECO:0000256" key="1">
    <source>
        <dbReference type="SAM" id="Phobius"/>
    </source>
</evidence>
<dbReference type="KEGG" id="vfi:VF_2649"/>
<sequence>MTELFQSIPFEWVFITWVLSLIVHHHGLKRTSITKTKDDLTSLLSALPDFKWIDDYENTLYLEEIYNNKVNNIRWKLKQLNKLASIELLSDADLNPLHNFNIESYITRHFDKRKRHISRNTQENETRRYELQEICNSLIDTLEKHHFNKITSSKLFIFWSIRYSFPLKVIYVALIISLLAIGLIFIAGILHIFNYSLLLRV</sequence>
<gene>
    <name evidence="2" type="ordered locus">VF_2649</name>
</gene>
<dbReference type="AlphaFoldDB" id="B1WN56"/>
<dbReference type="OrthoDB" id="5919061at2"/>
<keyword evidence="1" id="KW-0812">Transmembrane</keyword>
<reference evidence="2 3" key="1">
    <citation type="journal article" date="2005" name="Proc. Natl. Acad. Sci. U.S.A.">
        <title>Complete genome sequence of Vibrio fischeri: a symbiotic bacterium with pathogenic congeners.</title>
        <authorList>
            <person name="Ruby E.G."/>
            <person name="Urbanowski M."/>
            <person name="Campbell J."/>
            <person name="Dunn A."/>
            <person name="Faini M."/>
            <person name="Gunsalus R."/>
            <person name="Lostroh P."/>
            <person name="Lupp C."/>
            <person name="McCann J."/>
            <person name="Millikan D."/>
            <person name="Schaefer A."/>
            <person name="Stabb E."/>
            <person name="Stevens A."/>
            <person name="Visick K."/>
            <person name="Whistler C."/>
            <person name="Greenberg E.P."/>
        </authorList>
    </citation>
    <scope>NUCLEOTIDE SEQUENCE [LARGE SCALE GENOMIC DNA]</scope>
    <source>
        <strain evidence="3">ATCC 700601 / ES114</strain>
    </source>
</reference>
<organism evidence="2 3">
    <name type="scientific">Aliivibrio fischeri (strain ATCC 700601 / ES114)</name>
    <name type="common">Vibrio fischeri</name>
    <dbReference type="NCBI Taxonomy" id="312309"/>
    <lineage>
        <taxon>Bacteria</taxon>
        <taxon>Pseudomonadati</taxon>
        <taxon>Pseudomonadota</taxon>
        <taxon>Gammaproteobacteria</taxon>
        <taxon>Vibrionales</taxon>
        <taxon>Vibrionaceae</taxon>
        <taxon>Aliivibrio</taxon>
    </lineage>
</organism>
<dbReference type="PATRIC" id="fig|312309.11.peg.2081"/>
<evidence type="ECO:0000313" key="2">
    <source>
        <dbReference type="EMBL" id="ACB55688.1"/>
    </source>
</evidence>